<evidence type="ECO:0000313" key="2">
    <source>
        <dbReference type="EMBL" id="GAT53176.1"/>
    </source>
</evidence>
<feature type="compositionally biased region" description="Pro residues" evidence="1">
    <location>
        <begin position="1"/>
        <end position="15"/>
    </location>
</feature>
<feature type="compositionally biased region" description="Low complexity" evidence="1">
    <location>
        <begin position="27"/>
        <end position="37"/>
    </location>
</feature>
<dbReference type="EMBL" id="DF848207">
    <property type="protein sequence ID" value="GAT53176.1"/>
    <property type="molecule type" value="Genomic_DNA"/>
</dbReference>
<organism evidence="2 3">
    <name type="scientific">Mycena chlorophos</name>
    <name type="common">Agaric fungus</name>
    <name type="synonym">Agaricus chlorophos</name>
    <dbReference type="NCBI Taxonomy" id="658473"/>
    <lineage>
        <taxon>Eukaryota</taxon>
        <taxon>Fungi</taxon>
        <taxon>Dikarya</taxon>
        <taxon>Basidiomycota</taxon>
        <taxon>Agaricomycotina</taxon>
        <taxon>Agaricomycetes</taxon>
        <taxon>Agaricomycetidae</taxon>
        <taxon>Agaricales</taxon>
        <taxon>Marasmiineae</taxon>
        <taxon>Mycenaceae</taxon>
        <taxon>Mycena</taxon>
    </lineage>
</organism>
<feature type="compositionally biased region" description="Low complexity" evidence="1">
    <location>
        <begin position="209"/>
        <end position="237"/>
    </location>
</feature>
<feature type="compositionally biased region" description="Low complexity" evidence="1">
    <location>
        <begin position="594"/>
        <end position="609"/>
    </location>
</feature>
<proteinExistence type="predicted"/>
<feature type="compositionally biased region" description="Polar residues" evidence="1">
    <location>
        <begin position="136"/>
        <end position="150"/>
    </location>
</feature>
<evidence type="ECO:0000256" key="1">
    <source>
        <dbReference type="SAM" id="MobiDB-lite"/>
    </source>
</evidence>
<feature type="compositionally biased region" description="Low complexity" evidence="1">
    <location>
        <begin position="244"/>
        <end position="254"/>
    </location>
</feature>
<feature type="compositionally biased region" description="Low complexity" evidence="1">
    <location>
        <begin position="558"/>
        <end position="579"/>
    </location>
</feature>
<reference evidence="2" key="1">
    <citation type="submission" date="2014-09" db="EMBL/GenBank/DDBJ databases">
        <title>Genome sequence of the luminous mushroom Mycena chlorophos for searching fungal bioluminescence genes.</title>
        <authorList>
            <person name="Tanaka Y."/>
            <person name="Kasuga D."/>
            <person name="Oba Y."/>
            <person name="Hase S."/>
            <person name="Sato K."/>
            <person name="Oba Y."/>
            <person name="Sakakibara Y."/>
        </authorList>
    </citation>
    <scope>NUCLEOTIDE SEQUENCE</scope>
</reference>
<keyword evidence="3" id="KW-1185">Reference proteome</keyword>
<gene>
    <name evidence="2" type="ORF">MCHLO_10166</name>
</gene>
<feature type="compositionally biased region" description="Basic and acidic residues" evidence="1">
    <location>
        <begin position="704"/>
        <end position="716"/>
    </location>
</feature>
<feature type="region of interest" description="Disordered" evidence="1">
    <location>
        <begin position="100"/>
        <end position="255"/>
    </location>
</feature>
<feature type="region of interest" description="Disordered" evidence="1">
    <location>
        <begin position="1"/>
        <end position="37"/>
    </location>
</feature>
<evidence type="ECO:0008006" key="4">
    <source>
        <dbReference type="Google" id="ProtNLM"/>
    </source>
</evidence>
<dbReference type="Proteomes" id="UP000815677">
    <property type="component" value="Unassembled WGS sequence"/>
</dbReference>
<feature type="region of interest" description="Disordered" evidence="1">
    <location>
        <begin position="61"/>
        <end position="80"/>
    </location>
</feature>
<feature type="compositionally biased region" description="Low complexity" evidence="1">
    <location>
        <begin position="65"/>
        <end position="74"/>
    </location>
</feature>
<feature type="non-terminal residue" evidence="2">
    <location>
        <position position="1"/>
    </location>
</feature>
<evidence type="ECO:0000313" key="3">
    <source>
        <dbReference type="Proteomes" id="UP000815677"/>
    </source>
</evidence>
<name>A0ABQ0LQ67_MYCCL</name>
<feature type="compositionally biased region" description="Low complexity" evidence="1">
    <location>
        <begin position="635"/>
        <end position="676"/>
    </location>
</feature>
<feature type="region of interest" description="Disordered" evidence="1">
    <location>
        <begin position="551"/>
        <end position="730"/>
    </location>
</feature>
<accession>A0ABQ0LQ67</accession>
<sequence>PYSYSPPPPLVPAFPSPSRSPEYDYEPSSASSANVSLPLPLPLPASGISVLTSDAFAMLDRAAPSSSGGTSSSSRQQQAFPMPRLPSISAMLRGPASTIDSEAYPASTNGSGPSARGGYAVPTTSFRPILPRPLSASGSRSSTPYTTLPMSASHIHSPRPAPTPALPHEPTAAISRPASVSDMPGHVPTSSPDEHPVPVLSPETETERTSLYPLRSTRSRTTTATPTNTSTTSSTHAANRHRATGASADSSTAAWRVEPIPATPTSPTLRYSHQFPASAEVEAAQAARSKPVSDEEYYASLSKGVREWYDVPSSVPALVPEKKTREREWRPVPVSYRVPRTRSPSPPVGTSFAYASSYPDNDNDNTFNDTFNNTFNDDFDQAYTISDSDSRCPTPEYVPASICAWAPMPNTSGLSEYSYDPGPAYPFERLPVGKDGRRALPVPVVVETVEVEAGMKGKNGKKGKQKQPLGLTAAMQTEPQSHWPDSEAVFEAPDYIPAPANPDGHGEGRNRDKPQPKPKRKSKPPAWDVVWEPKEMPSFVDTTAYDPRSLSFAPQAAELEPLSGSRSSSSGSRTGTPSEAPFWTKEGSGWPVAPSTSTSTTRSSPTPSSAIDQKTQRQLEGLLPAMASLGPPPSSSRTFSSGTPSSSAGLPSYASSSYTPASASSRSSPIPTPSSRVANPNRLPDLPELSPSPPLPENIFLRDVLAEKEKRAEQAKQKQAQSNHVMEGVPPSTPAVVDLTTDSALAPAGMASTATAMTTLRTNGTAVRPAPDVIDLTMDEDDEGPVAQTDTVETHCDDPDFPKYLAVILARAAKERSQPAYDRQLESPAQLEEVRKYGRLGTQMLYHWCKYNRCADEDTRRFFAGKERCTYGVEVPGECVVEVRELDARGKAQEGKGAKWWMDPKGEYRRHIAGTRWG</sequence>
<protein>
    <recommendedName>
        <fullName evidence="4">Proteophosphoglycan ppg4</fullName>
    </recommendedName>
</protein>
<feature type="compositionally biased region" description="Basic and acidic residues" evidence="1">
    <location>
        <begin position="504"/>
        <end position="515"/>
    </location>
</feature>
<feature type="region of interest" description="Disordered" evidence="1">
    <location>
        <begin position="493"/>
        <end position="529"/>
    </location>
</feature>